<evidence type="ECO:0000313" key="4">
    <source>
        <dbReference type="Proteomes" id="UP000283895"/>
    </source>
</evidence>
<keyword evidence="4" id="KW-1185">Reference proteome</keyword>
<feature type="region of interest" description="Disordered" evidence="1">
    <location>
        <begin position="253"/>
        <end position="298"/>
    </location>
</feature>
<evidence type="ECO:0000313" key="3">
    <source>
        <dbReference type="EMBL" id="ROV99935.1"/>
    </source>
</evidence>
<dbReference type="SMART" id="SM00443">
    <property type="entry name" value="G_patch"/>
    <property type="match status" value="1"/>
</dbReference>
<sequence length="428" mass="47703">MRHFSNKFDAPPGRQPSLDEEEEEDQEPRTAFRFPSGDGDDDEDGNHQNAEGGKKGADEKEEEEEEDDYMNMTFTDAAPAQPETSLQRRQRLRKEGLQRGHVPSKAELAAQERQRREEGLARSLIPDHITTSAAATATAAAAAAAKKSKGLAMMAKMGFKPGSTLGRSSGDARSEPIRIEIKEDRGGIGADAERKRKVQEAADAAGLAKRARVEELGDYRERMAREKAAARRERQVFAAQKIAERMDEEFGGVVVAGGSGGQGEGEGEGEEEEEEEYEKKKNKGGDKTGKTSSRPLKSIPVLYRGLVREREEKERDRRMRYDLEQSSGGLSARLPAYDDDDGTMDDDDRMALGRRTGENKNKTAYMPADDLDEEDPELEEFDGLDGEEKLGRILEYLRGRYRYCFWCKCAYPDGEMEGCPGLTEEDHD</sequence>
<feature type="domain" description="G-patch" evidence="2">
    <location>
        <begin position="146"/>
        <end position="193"/>
    </location>
</feature>
<dbReference type="Pfam" id="PF13821">
    <property type="entry name" value="DUF4187"/>
    <property type="match status" value="1"/>
</dbReference>
<dbReference type="Proteomes" id="UP000283895">
    <property type="component" value="Unassembled WGS sequence"/>
</dbReference>
<name>A0A423W9B0_9PEZI</name>
<feature type="compositionally biased region" description="Acidic residues" evidence="1">
    <location>
        <begin position="337"/>
        <end position="348"/>
    </location>
</feature>
<dbReference type="PROSITE" id="PS50174">
    <property type="entry name" value="G_PATCH"/>
    <property type="match status" value="1"/>
</dbReference>
<feature type="compositionally biased region" description="Acidic residues" evidence="1">
    <location>
        <begin position="59"/>
        <end position="69"/>
    </location>
</feature>
<dbReference type="InterPro" id="IPR039249">
    <property type="entry name" value="GPATCH11"/>
</dbReference>
<feature type="compositionally biased region" description="Basic and acidic residues" evidence="1">
    <location>
        <begin position="310"/>
        <end position="323"/>
    </location>
</feature>
<dbReference type="PANTHER" id="PTHR21032">
    <property type="entry name" value="G PATCH DOMAIN-CONTAINING PROTEIN 11"/>
    <property type="match status" value="1"/>
</dbReference>
<dbReference type="GO" id="GO:0003676">
    <property type="term" value="F:nucleic acid binding"/>
    <property type="evidence" value="ECO:0007669"/>
    <property type="project" value="InterPro"/>
</dbReference>
<evidence type="ECO:0000259" key="2">
    <source>
        <dbReference type="PROSITE" id="PS50174"/>
    </source>
</evidence>
<feature type="compositionally biased region" description="Basic and acidic residues" evidence="1">
    <location>
        <begin position="277"/>
        <end position="289"/>
    </location>
</feature>
<evidence type="ECO:0000256" key="1">
    <source>
        <dbReference type="SAM" id="MobiDB-lite"/>
    </source>
</evidence>
<accession>A0A423W9B0</accession>
<feature type="compositionally biased region" description="Basic and acidic residues" evidence="1">
    <location>
        <begin position="110"/>
        <end position="120"/>
    </location>
</feature>
<dbReference type="OrthoDB" id="786951at2759"/>
<dbReference type="PANTHER" id="PTHR21032:SF0">
    <property type="entry name" value="G PATCH DOMAIN-CONTAINING PROTEIN 11"/>
    <property type="match status" value="1"/>
</dbReference>
<dbReference type="EMBL" id="LKEA01000022">
    <property type="protein sequence ID" value="ROV99935.1"/>
    <property type="molecule type" value="Genomic_DNA"/>
</dbReference>
<comment type="caution">
    <text evidence="3">The sequence shown here is derived from an EMBL/GenBank/DDBJ whole genome shotgun (WGS) entry which is preliminary data.</text>
</comment>
<feature type="region of interest" description="Disordered" evidence="1">
    <location>
        <begin position="1"/>
        <end position="124"/>
    </location>
</feature>
<feature type="compositionally biased region" description="Basic and acidic residues" evidence="1">
    <location>
        <begin position="349"/>
        <end position="361"/>
    </location>
</feature>
<feature type="region of interest" description="Disordered" evidence="1">
    <location>
        <begin position="159"/>
        <end position="196"/>
    </location>
</feature>
<organism evidence="3 4">
    <name type="scientific">Cytospora schulzeri</name>
    <dbReference type="NCBI Taxonomy" id="448051"/>
    <lineage>
        <taxon>Eukaryota</taxon>
        <taxon>Fungi</taxon>
        <taxon>Dikarya</taxon>
        <taxon>Ascomycota</taxon>
        <taxon>Pezizomycotina</taxon>
        <taxon>Sordariomycetes</taxon>
        <taxon>Sordariomycetidae</taxon>
        <taxon>Diaporthales</taxon>
        <taxon>Cytosporaceae</taxon>
        <taxon>Cytospora</taxon>
    </lineage>
</organism>
<feature type="region of interest" description="Disordered" evidence="1">
    <location>
        <begin position="310"/>
        <end position="375"/>
    </location>
</feature>
<dbReference type="InterPro" id="IPR000467">
    <property type="entry name" value="G_patch_dom"/>
</dbReference>
<reference evidence="3 4" key="1">
    <citation type="submission" date="2015-09" db="EMBL/GenBank/DDBJ databases">
        <title>Host preference determinants of Valsa canker pathogens revealed by comparative genomics.</title>
        <authorList>
            <person name="Yin Z."/>
            <person name="Huang L."/>
        </authorList>
    </citation>
    <scope>NUCLEOTIDE SEQUENCE [LARGE SCALE GENOMIC DNA]</scope>
    <source>
        <strain evidence="3 4">03-1</strain>
    </source>
</reference>
<dbReference type="GO" id="GO:0000776">
    <property type="term" value="C:kinetochore"/>
    <property type="evidence" value="ECO:0007669"/>
    <property type="project" value="TreeGrafter"/>
</dbReference>
<proteinExistence type="predicted"/>
<feature type="compositionally biased region" description="Acidic residues" evidence="1">
    <location>
        <begin position="265"/>
        <end position="276"/>
    </location>
</feature>
<dbReference type="InterPro" id="IPR025239">
    <property type="entry name" value="DUF4187"/>
</dbReference>
<gene>
    <name evidence="3" type="ORF">VMCG_06233</name>
</gene>
<dbReference type="AlphaFoldDB" id="A0A423W9B0"/>
<feature type="compositionally biased region" description="Basic and acidic residues" evidence="1">
    <location>
        <begin position="170"/>
        <end position="196"/>
    </location>
</feature>
<dbReference type="SMART" id="SM01173">
    <property type="entry name" value="DUF4187"/>
    <property type="match status" value="1"/>
</dbReference>
<protein>
    <recommendedName>
        <fullName evidence="2">G-patch domain-containing protein</fullName>
    </recommendedName>
</protein>
<feature type="compositionally biased region" description="Gly residues" evidence="1">
    <location>
        <begin position="254"/>
        <end position="264"/>
    </location>
</feature>
<dbReference type="Pfam" id="PF01585">
    <property type="entry name" value="G-patch"/>
    <property type="match status" value="1"/>
</dbReference>